<accession>A0ABM5PIW0</accession>
<keyword evidence="3" id="KW-0614">Plasmid</keyword>
<sequence length="207" mass="23495">MKKSILAVCMLTLLCLLSCDIDALNELLIKAREKFSEENKNIEGSGHKQEGEEEQVDFVENMKERGVRQVVQGDPVASVNDSIPILQYPQQETIEIEEKDLIPSTKEEKEADKAIKEVERALGDSGFQQLIKNAHELKDKYKQLESDFYDIIAKVQGERGELQKGSSNNNRDKIRKLTQLQNRLSGERSNLDMLMTQVDSGLNEQIS</sequence>
<protein>
    <recommendedName>
        <fullName evidence="2">BBH37-like helical domain-containing protein</fullName>
    </recommendedName>
</protein>
<dbReference type="EMBL" id="CP004147">
    <property type="protein sequence ID" value="AHH03869.1"/>
    <property type="molecule type" value="Genomic_DNA"/>
</dbReference>
<dbReference type="InterPro" id="IPR057717">
    <property type="entry name" value="BBH37-like_helical"/>
</dbReference>
<dbReference type="Proteomes" id="UP000019269">
    <property type="component" value="Plasmid unnamed"/>
</dbReference>
<feature type="non-terminal residue" evidence="3">
    <location>
        <position position="207"/>
    </location>
</feature>
<dbReference type="NCBIfam" id="NF033721">
    <property type="entry name" value="P12_lipo"/>
    <property type="match status" value="1"/>
</dbReference>
<feature type="signal peptide" evidence="1">
    <location>
        <begin position="1"/>
        <end position="23"/>
    </location>
</feature>
<organism evidence="3">
    <name type="scientific">Borrelia nietonii YOR</name>
    <dbReference type="NCBI Taxonomy" id="1293576"/>
    <lineage>
        <taxon>Bacteria</taxon>
        <taxon>Pseudomonadati</taxon>
        <taxon>Spirochaetota</taxon>
        <taxon>Spirochaetia</taxon>
        <taxon>Spirochaetales</taxon>
        <taxon>Borreliaceae</taxon>
        <taxon>Borrelia</taxon>
        <taxon>Borrelia nietonii</taxon>
    </lineage>
</organism>
<feature type="chain" id="PRO_5045587748" description="BBH37-like helical domain-containing protein" evidence="1">
    <location>
        <begin position="24"/>
        <end position="207"/>
    </location>
</feature>
<evidence type="ECO:0000259" key="2">
    <source>
        <dbReference type="Pfam" id="PF25672"/>
    </source>
</evidence>
<dbReference type="InterPro" id="IPR058057">
    <property type="entry name" value="BBH37-like"/>
</dbReference>
<feature type="domain" description="BBH37-like helical" evidence="2">
    <location>
        <begin position="100"/>
        <end position="207"/>
    </location>
</feature>
<evidence type="ECO:0000313" key="3">
    <source>
        <dbReference type="EMBL" id="AHH03869.1"/>
    </source>
</evidence>
<keyword evidence="1" id="KW-0732">Signal</keyword>
<evidence type="ECO:0000313" key="4">
    <source>
        <dbReference type="Proteomes" id="UP000019269"/>
    </source>
</evidence>
<name>A0ABM5PIW0_9SPIR</name>
<dbReference type="RefSeq" id="WP_025434153.1">
    <property type="nucleotide sequence ID" value="NZ_CP004147.1"/>
</dbReference>
<keyword evidence="4" id="KW-1185">Reference proteome</keyword>
<reference evidence="3" key="1">
    <citation type="submission" date="2013-02" db="EMBL/GenBank/DDBJ databases">
        <title>Comparative genomics of Borrelia species.</title>
        <authorList>
            <person name="Schwan T.G."/>
            <person name="Raffel S.J."/>
            <person name="Porcella S.F."/>
        </authorList>
    </citation>
    <scope>NUCLEOTIDE SEQUENCE</scope>
    <source>
        <strain evidence="3">YOR</strain>
        <plasmid evidence="3">unnamed</plasmid>
    </source>
</reference>
<geneLocation type="plasmid" evidence="3 4">
    <name>unnamed</name>
</geneLocation>
<evidence type="ECO:0000256" key="1">
    <source>
        <dbReference type="SAM" id="SignalP"/>
    </source>
</evidence>
<gene>
    <name evidence="3" type="ORF">BHY_0918</name>
</gene>
<proteinExistence type="predicted"/>
<dbReference type="Pfam" id="PF25672">
    <property type="entry name" value="BBH37"/>
    <property type="match status" value="1"/>
</dbReference>